<feature type="transmembrane region" description="Helical" evidence="9">
    <location>
        <begin position="400"/>
        <end position="422"/>
    </location>
</feature>
<keyword evidence="5 9" id="KW-0812">Transmembrane</keyword>
<evidence type="ECO:0000256" key="7">
    <source>
        <dbReference type="ARBA" id="ARBA00023136"/>
    </source>
</evidence>
<dbReference type="InterPro" id="IPR006042">
    <property type="entry name" value="Xan_ur_permease"/>
</dbReference>
<organism evidence="10 11">
    <name type="scientific">Pseudomonas guineae</name>
    <dbReference type="NCBI Taxonomy" id="425504"/>
    <lineage>
        <taxon>Bacteria</taxon>
        <taxon>Pseudomonadati</taxon>
        <taxon>Pseudomonadota</taxon>
        <taxon>Gammaproteobacteria</taxon>
        <taxon>Pseudomonadales</taxon>
        <taxon>Pseudomonadaceae</taxon>
        <taxon>Pseudomonas</taxon>
    </lineage>
</organism>
<feature type="transmembrane region" description="Helical" evidence="9">
    <location>
        <begin position="221"/>
        <end position="240"/>
    </location>
</feature>
<dbReference type="STRING" id="425504.SAMN05216206_1668"/>
<keyword evidence="3" id="KW-0813">Transport</keyword>
<evidence type="ECO:0000256" key="9">
    <source>
        <dbReference type="SAM" id="Phobius"/>
    </source>
</evidence>
<feature type="transmembrane region" description="Helical" evidence="9">
    <location>
        <begin position="260"/>
        <end position="279"/>
    </location>
</feature>
<sequence>MSTLSSHKNNSETHSMTNSSVTPSSTQRPEDENLGIGANFAYGLQHVLTMYGGIVAVPLIIGQAAGLSPADIGLLIAASLFAGGLATLLQTLGLPFFGSQLPLVQGVSFAGVATMVAILGSGGEGGLPAVFGAVIAASLIGLLITPVFSRITKFFPPLVNGIVITIIGLTLMPVAARWAMGGNSQAADFGSMANIGLAALTLCTVLLLSKLGSASISRLSILLAMIIGTLVAVALGMADFSKVTQGPIFALPSPFHFGMPTFHVAAIVSMCIVIIVTLVETSADILAVGDIIETKVDSKRLGNGLRADMISSVFAPIFGSFTQSAFAQNVGLVAVTGVKSRYVVASAGLILVTLGLLPIMGRLVAAVPTSVLGGAGVVLFGTVAASGIRTLSKVDYRNNMNLIIVATSIGFGMIPIAAPTFYHQFPSWFETIFHSGISSAAIMAIALNLLFNHLKTGNSENQSVFVAASERTLGFQDVAALNDGDYFKGGKLFDAEGKEVPLIKDAASH</sequence>
<dbReference type="PANTHER" id="PTHR42810:SF4">
    <property type="entry name" value="URIC ACID TRANSPORTER UACT"/>
    <property type="match status" value="1"/>
</dbReference>
<keyword evidence="11" id="KW-1185">Reference proteome</keyword>
<feature type="transmembrane region" description="Helical" evidence="9">
    <location>
        <begin position="48"/>
        <end position="66"/>
    </location>
</feature>
<dbReference type="NCBIfam" id="TIGR03173">
    <property type="entry name" value="pbuX"/>
    <property type="match status" value="1"/>
</dbReference>
<name>A0A1I3FWD1_9PSED</name>
<reference evidence="11" key="1">
    <citation type="submission" date="2016-10" db="EMBL/GenBank/DDBJ databases">
        <authorList>
            <person name="Varghese N."/>
            <person name="Submissions S."/>
        </authorList>
    </citation>
    <scope>NUCLEOTIDE SEQUENCE [LARGE SCALE GENOMIC DNA]</scope>
    <source>
        <strain evidence="11">LMG 24016</strain>
    </source>
</reference>
<feature type="transmembrane region" description="Helical" evidence="9">
    <location>
        <begin position="342"/>
        <end position="360"/>
    </location>
</feature>
<proteinExistence type="inferred from homology"/>
<dbReference type="Proteomes" id="UP000243606">
    <property type="component" value="Unassembled WGS sequence"/>
</dbReference>
<dbReference type="AlphaFoldDB" id="A0A1I3FWD1"/>
<dbReference type="EMBL" id="FOQL01000001">
    <property type="protein sequence ID" value="SFI15548.1"/>
    <property type="molecule type" value="Genomic_DNA"/>
</dbReference>
<feature type="transmembrane region" description="Helical" evidence="9">
    <location>
        <begin position="428"/>
        <end position="451"/>
    </location>
</feature>
<evidence type="ECO:0000256" key="1">
    <source>
        <dbReference type="ARBA" id="ARBA00004651"/>
    </source>
</evidence>
<feature type="transmembrane region" description="Helical" evidence="9">
    <location>
        <begin position="366"/>
        <end position="388"/>
    </location>
</feature>
<dbReference type="InterPro" id="IPR006043">
    <property type="entry name" value="NCS2"/>
</dbReference>
<feature type="region of interest" description="Disordered" evidence="8">
    <location>
        <begin position="1"/>
        <end position="30"/>
    </location>
</feature>
<dbReference type="GO" id="GO:0042907">
    <property type="term" value="F:xanthine transmembrane transporter activity"/>
    <property type="evidence" value="ECO:0007669"/>
    <property type="project" value="TreeGrafter"/>
</dbReference>
<keyword evidence="6 9" id="KW-1133">Transmembrane helix</keyword>
<evidence type="ECO:0000256" key="8">
    <source>
        <dbReference type="SAM" id="MobiDB-lite"/>
    </source>
</evidence>
<feature type="compositionally biased region" description="Polar residues" evidence="8">
    <location>
        <begin position="1"/>
        <end position="27"/>
    </location>
</feature>
<dbReference type="Pfam" id="PF00860">
    <property type="entry name" value="Xan_ur_permease"/>
    <property type="match status" value="1"/>
</dbReference>
<feature type="transmembrane region" description="Helical" evidence="9">
    <location>
        <begin position="191"/>
        <end position="209"/>
    </location>
</feature>
<evidence type="ECO:0000256" key="5">
    <source>
        <dbReference type="ARBA" id="ARBA00022692"/>
    </source>
</evidence>
<accession>A0A1I3FWD1</accession>
<feature type="transmembrane region" description="Helical" evidence="9">
    <location>
        <begin position="72"/>
        <end position="89"/>
    </location>
</feature>
<keyword evidence="4" id="KW-1003">Cell membrane</keyword>
<dbReference type="GO" id="GO:0005886">
    <property type="term" value="C:plasma membrane"/>
    <property type="evidence" value="ECO:0007669"/>
    <property type="project" value="UniProtKB-SubCell"/>
</dbReference>
<gene>
    <name evidence="10" type="ORF">SAMN05216206_1668</name>
</gene>
<dbReference type="InterPro" id="IPR017588">
    <property type="entry name" value="UacT-like"/>
</dbReference>
<evidence type="ECO:0000256" key="4">
    <source>
        <dbReference type="ARBA" id="ARBA00022475"/>
    </source>
</evidence>
<dbReference type="PANTHER" id="PTHR42810">
    <property type="entry name" value="PURINE PERMEASE C1399.01C-RELATED"/>
    <property type="match status" value="1"/>
</dbReference>
<feature type="transmembrane region" description="Helical" evidence="9">
    <location>
        <begin position="101"/>
        <end position="120"/>
    </location>
</feature>
<comment type="similarity">
    <text evidence="2">Belongs to the nucleobase:cation symporter-2 (NCS2) (TC 2.A.40) family.</text>
</comment>
<protein>
    <submittedName>
        <fullName evidence="10">Xanthine permease</fullName>
    </submittedName>
</protein>
<keyword evidence="7 9" id="KW-0472">Membrane</keyword>
<feature type="transmembrane region" description="Helical" evidence="9">
    <location>
        <begin position="126"/>
        <end position="145"/>
    </location>
</feature>
<feature type="transmembrane region" description="Helical" evidence="9">
    <location>
        <begin position="157"/>
        <end position="179"/>
    </location>
</feature>
<comment type="subcellular location">
    <subcellularLocation>
        <location evidence="1">Cell membrane</location>
        <topology evidence="1">Multi-pass membrane protein</topology>
    </subcellularLocation>
</comment>
<evidence type="ECO:0000256" key="6">
    <source>
        <dbReference type="ARBA" id="ARBA00022989"/>
    </source>
</evidence>
<evidence type="ECO:0000313" key="11">
    <source>
        <dbReference type="Proteomes" id="UP000243606"/>
    </source>
</evidence>
<evidence type="ECO:0000256" key="2">
    <source>
        <dbReference type="ARBA" id="ARBA00008821"/>
    </source>
</evidence>
<dbReference type="PROSITE" id="PS01116">
    <property type="entry name" value="XANTH_URACIL_PERMASE"/>
    <property type="match status" value="1"/>
</dbReference>
<evidence type="ECO:0000256" key="3">
    <source>
        <dbReference type="ARBA" id="ARBA00022448"/>
    </source>
</evidence>
<dbReference type="NCBIfam" id="TIGR00801">
    <property type="entry name" value="ncs2"/>
    <property type="match status" value="1"/>
</dbReference>
<dbReference type="NCBIfam" id="NF037981">
    <property type="entry name" value="NCS2_1"/>
    <property type="match status" value="1"/>
</dbReference>
<evidence type="ECO:0000313" key="10">
    <source>
        <dbReference type="EMBL" id="SFI15548.1"/>
    </source>
</evidence>